<proteinExistence type="predicted"/>
<evidence type="ECO:0000313" key="8">
    <source>
        <dbReference type="EMBL" id="GAA4429198.1"/>
    </source>
</evidence>
<dbReference type="PANTHER" id="PTHR43385">
    <property type="entry name" value="RIBOFLAVIN TRANSPORTER RIBJ"/>
    <property type="match status" value="1"/>
</dbReference>
<feature type="domain" description="Major facilitator superfamily (MFS) profile" evidence="7">
    <location>
        <begin position="1"/>
        <end position="392"/>
    </location>
</feature>
<dbReference type="Proteomes" id="UP001500622">
    <property type="component" value="Unassembled WGS sequence"/>
</dbReference>
<evidence type="ECO:0000256" key="6">
    <source>
        <dbReference type="SAM" id="Phobius"/>
    </source>
</evidence>
<accession>A0ABP8LGE3</accession>
<feature type="transmembrane region" description="Helical" evidence="6">
    <location>
        <begin position="368"/>
        <end position="387"/>
    </location>
</feature>
<keyword evidence="3 6" id="KW-0812">Transmembrane</keyword>
<keyword evidence="4 6" id="KW-1133">Transmembrane helix</keyword>
<feature type="transmembrane region" description="Helical" evidence="6">
    <location>
        <begin position="212"/>
        <end position="233"/>
    </location>
</feature>
<feature type="transmembrane region" description="Helical" evidence="6">
    <location>
        <begin position="303"/>
        <end position="324"/>
    </location>
</feature>
<dbReference type="EMBL" id="BAABGN010000012">
    <property type="protein sequence ID" value="GAA4429198.1"/>
    <property type="molecule type" value="Genomic_DNA"/>
</dbReference>
<feature type="transmembrane region" description="Helical" evidence="6">
    <location>
        <begin position="253"/>
        <end position="271"/>
    </location>
</feature>
<evidence type="ECO:0000256" key="1">
    <source>
        <dbReference type="ARBA" id="ARBA00004651"/>
    </source>
</evidence>
<keyword evidence="9" id="KW-1185">Reference proteome</keyword>
<sequence length="402" mass="40716">MTAPGQTAAISVFTGPLVEELGISRSMLSASYLVGTLAGAVALPFVGRALDRFGVGRVMAVIGAVFGSVLMGLSFVTDIVGLTAGFVGIRMAGQGALGLAATTAVAVHVTRRRGFALGIKTAVGSTCISLAPVLLERLISQYGMSTTWRIEAVAVWAVVIPIALLIFGRGRRTVAVGPAEEGAEAADEAEDTAARTAPAEASWTSREAVRTLMFWVIAAGLATSGLLTTALNFHQIAALGEQGLDPTRAALNFLPQAAATMGVTLGVGALADRVAPKYGLVLAMLFLGGALSTLSVLDSGWTALLYGALLGAAGGTMMATEAAAYSHYFGTAHIGAIRGIATTISVASTALGPLVLSLGHGFVGSYGGAAQLLAVIPASVIVLALLVRPPVRRTDASVAVET</sequence>
<comment type="subcellular location">
    <subcellularLocation>
        <location evidence="1">Cell membrane</location>
        <topology evidence="1">Multi-pass membrane protein</topology>
    </subcellularLocation>
</comment>
<protein>
    <submittedName>
        <fullName evidence="8">MFS transporter</fullName>
    </submittedName>
</protein>
<dbReference type="Pfam" id="PF07690">
    <property type="entry name" value="MFS_1"/>
    <property type="match status" value="1"/>
</dbReference>
<name>A0ABP8LGE3_9MICO</name>
<dbReference type="PANTHER" id="PTHR43385:SF1">
    <property type="entry name" value="RIBOFLAVIN TRANSPORTER RIBJ"/>
    <property type="match status" value="1"/>
</dbReference>
<keyword evidence="2" id="KW-0813">Transport</keyword>
<reference evidence="9" key="1">
    <citation type="journal article" date="2019" name="Int. J. Syst. Evol. Microbiol.">
        <title>The Global Catalogue of Microorganisms (GCM) 10K type strain sequencing project: providing services to taxonomists for standard genome sequencing and annotation.</title>
        <authorList>
            <consortium name="The Broad Institute Genomics Platform"/>
            <consortium name="The Broad Institute Genome Sequencing Center for Infectious Disease"/>
            <person name="Wu L."/>
            <person name="Ma J."/>
        </authorList>
    </citation>
    <scope>NUCLEOTIDE SEQUENCE [LARGE SCALE GENOMIC DNA]</scope>
    <source>
        <strain evidence="9">JCM 17810</strain>
    </source>
</reference>
<dbReference type="PROSITE" id="PS50850">
    <property type="entry name" value="MFS"/>
    <property type="match status" value="1"/>
</dbReference>
<feature type="transmembrane region" description="Helical" evidence="6">
    <location>
        <begin position="278"/>
        <end position="297"/>
    </location>
</feature>
<feature type="transmembrane region" description="Helical" evidence="6">
    <location>
        <begin position="58"/>
        <end position="76"/>
    </location>
</feature>
<feature type="transmembrane region" description="Helical" evidence="6">
    <location>
        <begin position="82"/>
        <end position="107"/>
    </location>
</feature>
<feature type="transmembrane region" description="Helical" evidence="6">
    <location>
        <begin position="114"/>
        <end position="135"/>
    </location>
</feature>
<comment type="caution">
    <text evidence="8">The sequence shown here is derived from an EMBL/GenBank/DDBJ whole genome shotgun (WGS) entry which is preliminary data.</text>
</comment>
<evidence type="ECO:0000259" key="7">
    <source>
        <dbReference type="PROSITE" id="PS50850"/>
    </source>
</evidence>
<dbReference type="InterPro" id="IPR036259">
    <property type="entry name" value="MFS_trans_sf"/>
</dbReference>
<organism evidence="8 9">
    <name type="scientific">Georgenia halophila</name>
    <dbReference type="NCBI Taxonomy" id="620889"/>
    <lineage>
        <taxon>Bacteria</taxon>
        <taxon>Bacillati</taxon>
        <taxon>Actinomycetota</taxon>
        <taxon>Actinomycetes</taxon>
        <taxon>Micrococcales</taxon>
        <taxon>Bogoriellaceae</taxon>
        <taxon>Georgenia</taxon>
    </lineage>
</organism>
<dbReference type="InterPro" id="IPR052983">
    <property type="entry name" value="MFS_Riboflavin_Transporter"/>
</dbReference>
<gene>
    <name evidence="8" type="ORF">GCM10023169_31200</name>
</gene>
<dbReference type="InterPro" id="IPR011701">
    <property type="entry name" value="MFS"/>
</dbReference>
<feature type="transmembrane region" description="Helical" evidence="6">
    <location>
        <begin position="147"/>
        <end position="167"/>
    </location>
</feature>
<evidence type="ECO:0000313" key="9">
    <source>
        <dbReference type="Proteomes" id="UP001500622"/>
    </source>
</evidence>
<dbReference type="Gene3D" id="1.20.1250.20">
    <property type="entry name" value="MFS general substrate transporter like domains"/>
    <property type="match status" value="2"/>
</dbReference>
<feature type="transmembrane region" description="Helical" evidence="6">
    <location>
        <begin position="336"/>
        <end position="356"/>
    </location>
</feature>
<dbReference type="InterPro" id="IPR020846">
    <property type="entry name" value="MFS_dom"/>
</dbReference>
<evidence type="ECO:0000256" key="5">
    <source>
        <dbReference type="ARBA" id="ARBA00023136"/>
    </source>
</evidence>
<evidence type="ECO:0000256" key="4">
    <source>
        <dbReference type="ARBA" id="ARBA00022989"/>
    </source>
</evidence>
<feature type="transmembrane region" description="Helical" evidence="6">
    <location>
        <begin position="27"/>
        <end position="46"/>
    </location>
</feature>
<keyword evidence="5 6" id="KW-0472">Membrane</keyword>
<evidence type="ECO:0000256" key="3">
    <source>
        <dbReference type="ARBA" id="ARBA00022692"/>
    </source>
</evidence>
<evidence type="ECO:0000256" key="2">
    <source>
        <dbReference type="ARBA" id="ARBA00022448"/>
    </source>
</evidence>
<dbReference type="SUPFAM" id="SSF103473">
    <property type="entry name" value="MFS general substrate transporter"/>
    <property type="match status" value="1"/>
</dbReference>